<reference evidence="8" key="1">
    <citation type="journal article" date="2023" name="Mol. Phylogenet. Evol.">
        <title>Genome-scale phylogeny and comparative genomics of the fungal order Sordariales.</title>
        <authorList>
            <person name="Hensen N."/>
            <person name="Bonometti L."/>
            <person name="Westerberg I."/>
            <person name="Brannstrom I.O."/>
            <person name="Guillou S."/>
            <person name="Cros-Aarteil S."/>
            <person name="Calhoun S."/>
            <person name="Haridas S."/>
            <person name="Kuo A."/>
            <person name="Mondo S."/>
            <person name="Pangilinan J."/>
            <person name="Riley R."/>
            <person name="LaButti K."/>
            <person name="Andreopoulos B."/>
            <person name="Lipzen A."/>
            <person name="Chen C."/>
            <person name="Yan M."/>
            <person name="Daum C."/>
            <person name="Ng V."/>
            <person name="Clum A."/>
            <person name="Steindorff A."/>
            <person name="Ohm R.A."/>
            <person name="Martin F."/>
            <person name="Silar P."/>
            <person name="Natvig D.O."/>
            <person name="Lalanne C."/>
            <person name="Gautier V."/>
            <person name="Ament-Velasquez S.L."/>
            <person name="Kruys A."/>
            <person name="Hutchinson M.I."/>
            <person name="Powell A.J."/>
            <person name="Barry K."/>
            <person name="Miller A.N."/>
            <person name="Grigoriev I.V."/>
            <person name="Debuchy R."/>
            <person name="Gladieux P."/>
            <person name="Hiltunen Thoren M."/>
            <person name="Johannesson H."/>
        </authorList>
    </citation>
    <scope>NUCLEOTIDE SEQUENCE</scope>
    <source>
        <strain evidence="8">CBS 333.67</strain>
    </source>
</reference>
<evidence type="ECO:0000313" key="9">
    <source>
        <dbReference type="Proteomes" id="UP001273166"/>
    </source>
</evidence>
<feature type="transmembrane region" description="Helical" evidence="6">
    <location>
        <begin position="215"/>
        <end position="237"/>
    </location>
</feature>
<feature type="transmembrane region" description="Helical" evidence="6">
    <location>
        <begin position="58"/>
        <end position="77"/>
    </location>
</feature>
<feature type="transmembrane region" description="Helical" evidence="6">
    <location>
        <begin position="350"/>
        <end position="370"/>
    </location>
</feature>
<dbReference type="GO" id="GO:0005886">
    <property type="term" value="C:plasma membrane"/>
    <property type="evidence" value="ECO:0007669"/>
    <property type="project" value="TreeGrafter"/>
</dbReference>
<dbReference type="InterPro" id="IPR020846">
    <property type="entry name" value="MFS_dom"/>
</dbReference>
<keyword evidence="5 6" id="KW-0472">Membrane</keyword>
<keyword evidence="3 6" id="KW-0812">Transmembrane</keyword>
<dbReference type="GeneID" id="87883346"/>
<evidence type="ECO:0000256" key="3">
    <source>
        <dbReference type="ARBA" id="ARBA00022692"/>
    </source>
</evidence>
<dbReference type="PANTHER" id="PTHR23501">
    <property type="entry name" value="MAJOR FACILITATOR SUPERFAMILY"/>
    <property type="match status" value="1"/>
</dbReference>
<feature type="transmembrane region" description="Helical" evidence="6">
    <location>
        <begin position="189"/>
        <end position="209"/>
    </location>
</feature>
<dbReference type="GO" id="GO:0022857">
    <property type="term" value="F:transmembrane transporter activity"/>
    <property type="evidence" value="ECO:0007669"/>
    <property type="project" value="InterPro"/>
</dbReference>
<dbReference type="RefSeq" id="XP_062727168.1">
    <property type="nucleotide sequence ID" value="XM_062864517.1"/>
</dbReference>
<proteinExistence type="predicted"/>
<reference evidence="8" key="2">
    <citation type="submission" date="2023-06" db="EMBL/GenBank/DDBJ databases">
        <authorList>
            <consortium name="Lawrence Berkeley National Laboratory"/>
            <person name="Mondo S.J."/>
            <person name="Hensen N."/>
            <person name="Bonometti L."/>
            <person name="Westerberg I."/>
            <person name="Brannstrom I.O."/>
            <person name="Guillou S."/>
            <person name="Cros-Aarteil S."/>
            <person name="Calhoun S."/>
            <person name="Haridas S."/>
            <person name="Kuo A."/>
            <person name="Pangilinan J."/>
            <person name="Riley R."/>
            <person name="Labutti K."/>
            <person name="Andreopoulos B."/>
            <person name="Lipzen A."/>
            <person name="Chen C."/>
            <person name="Yanf M."/>
            <person name="Daum C."/>
            <person name="Ng V."/>
            <person name="Clum A."/>
            <person name="Steindorff A."/>
            <person name="Ohm R."/>
            <person name="Martin F."/>
            <person name="Silar P."/>
            <person name="Natvig D."/>
            <person name="Lalanne C."/>
            <person name="Gautier V."/>
            <person name="Ament-Velasquez S.L."/>
            <person name="Kruys A."/>
            <person name="Hutchinson M.I."/>
            <person name="Powell A.J."/>
            <person name="Barry K."/>
            <person name="Miller A.N."/>
            <person name="Grigoriev I.V."/>
            <person name="Debuchy R."/>
            <person name="Gladieux P."/>
            <person name="Thoren M.H."/>
            <person name="Johannesson H."/>
        </authorList>
    </citation>
    <scope>NUCLEOTIDE SEQUENCE</scope>
    <source>
        <strain evidence="8">CBS 333.67</strain>
    </source>
</reference>
<feature type="transmembrane region" description="Helical" evidence="6">
    <location>
        <begin position="115"/>
        <end position="134"/>
    </location>
</feature>
<evidence type="ECO:0000256" key="2">
    <source>
        <dbReference type="ARBA" id="ARBA00022448"/>
    </source>
</evidence>
<evidence type="ECO:0000256" key="4">
    <source>
        <dbReference type="ARBA" id="ARBA00022989"/>
    </source>
</evidence>
<feature type="transmembrane region" description="Helical" evidence="6">
    <location>
        <begin position="257"/>
        <end position="279"/>
    </location>
</feature>
<protein>
    <submittedName>
        <fullName evidence="8">Fungal trichothecene efflux pump</fullName>
    </submittedName>
</protein>
<evidence type="ECO:0000256" key="6">
    <source>
        <dbReference type="SAM" id="Phobius"/>
    </source>
</evidence>
<keyword evidence="4 6" id="KW-1133">Transmembrane helix</keyword>
<keyword evidence="2" id="KW-0813">Transport</keyword>
<dbReference type="InterPro" id="IPR005829">
    <property type="entry name" value="Sugar_transporter_CS"/>
</dbReference>
<dbReference type="PANTHER" id="PTHR23501:SF109">
    <property type="entry name" value="MAJOR FACILITATOR SUPERFAMILY (MFS) PROFILE DOMAIN-CONTAINING PROTEIN-RELATED"/>
    <property type="match status" value="1"/>
</dbReference>
<accession>A0AAJ0M6Z6</accession>
<feature type="transmembrane region" description="Helical" evidence="6">
    <location>
        <begin position="28"/>
        <end position="51"/>
    </location>
</feature>
<dbReference type="Proteomes" id="UP001273166">
    <property type="component" value="Unassembled WGS sequence"/>
</dbReference>
<feature type="transmembrane region" description="Helical" evidence="6">
    <location>
        <begin position="382"/>
        <end position="405"/>
    </location>
</feature>
<evidence type="ECO:0000259" key="7">
    <source>
        <dbReference type="PROSITE" id="PS50850"/>
    </source>
</evidence>
<dbReference type="FunFam" id="1.20.1250.20:FF:000784">
    <property type="entry name" value="MFS drug efflux pump"/>
    <property type="match status" value="1"/>
</dbReference>
<evidence type="ECO:0000256" key="5">
    <source>
        <dbReference type="ARBA" id="ARBA00023136"/>
    </source>
</evidence>
<evidence type="ECO:0000313" key="8">
    <source>
        <dbReference type="EMBL" id="KAK3311388.1"/>
    </source>
</evidence>
<keyword evidence="9" id="KW-1185">Reference proteome</keyword>
<dbReference type="PROSITE" id="PS00216">
    <property type="entry name" value="SUGAR_TRANSPORT_1"/>
    <property type="match status" value="1"/>
</dbReference>
<organism evidence="8 9">
    <name type="scientific">Chaetomium strumarium</name>
    <dbReference type="NCBI Taxonomy" id="1170767"/>
    <lineage>
        <taxon>Eukaryota</taxon>
        <taxon>Fungi</taxon>
        <taxon>Dikarya</taxon>
        <taxon>Ascomycota</taxon>
        <taxon>Pezizomycotina</taxon>
        <taxon>Sordariomycetes</taxon>
        <taxon>Sordariomycetidae</taxon>
        <taxon>Sordariales</taxon>
        <taxon>Chaetomiaceae</taxon>
        <taxon>Chaetomium</taxon>
    </lineage>
</organism>
<feature type="transmembrane region" description="Helical" evidence="6">
    <location>
        <begin position="146"/>
        <end position="168"/>
    </location>
</feature>
<name>A0AAJ0M6Z6_9PEZI</name>
<comment type="caution">
    <text evidence="8">The sequence shown here is derived from an EMBL/GenBank/DDBJ whole genome shotgun (WGS) entry which is preliminary data.</text>
</comment>
<dbReference type="InterPro" id="IPR010573">
    <property type="entry name" value="MFS_Str1/Tri12-like"/>
</dbReference>
<dbReference type="Pfam" id="PF06609">
    <property type="entry name" value="TRI12"/>
    <property type="match status" value="1"/>
</dbReference>
<dbReference type="AlphaFoldDB" id="A0AAJ0M6Z6"/>
<feature type="transmembrane region" description="Helical" evidence="6">
    <location>
        <begin position="83"/>
        <end position="103"/>
    </location>
</feature>
<dbReference type="PROSITE" id="PS50850">
    <property type="entry name" value="MFS"/>
    <property type="match status" value="1"/>
</dbReference>
<feature type="transmembrane region" description="Helical" evidence="6">
    <location>
        <begin position="299"/>
        <end position="318"/>
    </location>
</feature>
<sequence>MWTSAQAPLYLFAGAPVYIYRDIGGASYWVWFVTANLLATASISPFVGALSDLMGRRYVAIIGSAAILVGQIICGTAKGMEVFIAGMVITGVGTGINELIALAGTAELVPLSHRGYYIAGMVLTVLPLMPSAMYAQLIAHHSTWRYISIVTAGWAFSGLVLTVLYYFPPPLVKLQGWKAKMQLLKRTDFVGGMLSIVGLAGFEAGVLGGGYEFPWASANTLVPLVLGLCFIAAFVVWERFGTKHPMIPRKLSKRPRALGLTMLISFISGANFFSVLLLWPPETYNVYGHDPVGVGIRGMPFAFGVFAGCIISLVLLSWFRGQIKWLILGASVVMTVGCGCLSLARVDNINAVYAIVFIAGVGVGGITIPVSTIATMICPGDVIATVTALTIAIRIVGGAIGYAVYFNVFVSKLIPELKRLIPAACARVGIQDPEIILDVVRLTSASLVNEIRHVPGITEASWAELVAAGQVAYANAYQWVYYCSVAFGAVSVLASLFLGDISEMVDDVVVAEMREPTVL</sequence>
<dbReference type="Gene3D" id="1.20.1250.20">
    <property type="entry name" value="MFS general substrate transporter like domains"/>
    <property type="match status" value="2"/>
</dbReference>
<dbReference type="SUPFAM" id="SSF103473">
    <property type="entry name" value="MFS general substrate transporter"/>
    <property type="match status" value="1"/>
</dbReference>
<dbReference type="InterPro" id="IPR036259">
    <property type="entry name" value="MFS_trans_sf"/>
</dbReference>
<comment type="subcellular location">
    <subcellularLocation>
        <location evidence="1">Membrane</location>
        <topology evidence="1">Multi-pass membrane protein</topology>
    </subcellularLocation>
</comment>
<feature type="domain" description="Major facilitator superfamily (MFS) profile" evidence="7">
    <location>
        <begin position="1"/>
        <end position="503"/>
    </location>
</feature>
<feature type="transmembrane region" description="Helical" evidence="6">
    <location>
        <begin position="479"/>
        <end position="498"/>
    </location>
</feature>
<evidence type="ECO:0000256" key="1">
    <source>
        <dbReference type="ARBA" id="ARBA00004141"/>
    </source>
</evidence>
<dbReference type="EMBL" id="JAUDZG010000001">
    <property type="protein sequence ID" value="KAK3311388.1"/>
    <property type="molecule type" value="Genomic_DNA"/>
</dbReference>
<gene>
    <name evidence="8" type="ORF">B0T15DRAFT_389937</name>
</gene>